<reference evidence="3 4" key="1">
    <citation type="submission" date="2019-08" db="EMBL/GenBank/DDBJ databases">
        <title>Deep-cultivation of Planctomycetes and their phenomic and genomic characterization uncovers novel biology.</title>
        <authorList>
            <person name="Wiegand S."/>
            <person name="Jogler M."/>
            <person name="Boedeker C."/>
            <person name="Pinto D."/>
            <person name="Vollmers J."/>
            <person name="Rivas-Marin E."/>
            <person name="Kohn T."/>
            <person name="Peeters S.H."/>
            <person name="Heuer A."/>
            <person name="Rast P."/>
            <person name="Oberbeckmann S."/>
            <person name="Bunk B."/>
            <person name="Jeske O."/>
            <person name="Meyerdierks A."/>
            <person name="Storesund J.E."/>
            <person name="Kallscheuer N."/>
            <person name="Luecker S."/>
            <person name="Lage O.M."/>
            <person name="Pohl T."/>
            <person name="Merkel B.J."/>
            <person name="Hornburger P."/>
            <person name="Mueller R.-W."/>
            <person name="Bruemmer F."/>
            <person name="Labrenz M."/>
            <person name="Spormann A.M."/>
            <person name="Op den Camp H."/>
            <person name="Overmann J."/>
            <person name="Amann R."/>
            <person name="Jetten M.S.M."/>
            <person name="Mascher T."/>
            <person name="Medema M.H."/>
            <person name="Devos D.P."/>
            <person name="Kaster A.-K."/>
            <person name="Ovreas L."/>
            <person name="Rohde M."/>
            <person name="Galperin M.Y."/>
            <person name="Jogler C."/>
        </authorList>
    </citation>
    <scope>NUCLEOTIDE SEQUENCE [LARGE SCALE GENOMIC DNA]</scope>
    <source>
        <strain evidence="3 4">OJF2</strain>
    </source>
</reference>
<sequence length="357" mass="36766">MATSPPPGRPALNVPLLRRLRAAAGGHVPLAELGRDRARVAEDLEALGRFGFQIEDHPYLGVAYRGPSPRLCPDQIEHELPARRIGRRIAVWNRVTSTNDVAARAADSPANDGLVVLAEEQTAGRGQRGRSWTAPAGSSILMSALLFPPPRLTSGPDGSGGPAGNAWLTALAAVATAELVAACTGRPARIKWPNDVRVDGRKVAGILVERALPPAGPGGGPSPARPGGVVIGVGLNVSLPAGALPEELRPRVASLDELGAGPDPDRSELARELILGLDRWYDAVSSAGPAGLAAAWSALSEHLGRAVRVSTPDGDVAGRLLGLSLERGLLLEHAGPAGESAVRPVPLACVLGLSDPA</sequence>
<dbReference type="EC" id="6.3.4.15" evidence="3"/>
<dbReference type="CDD" id="cd16442">
    <property type="entry name" value="BPL"/>
    <property type="match status" value="1"/>
</dbReference>
<keyword evidence="1 3" id="KW-0436">Ligase</keyword>
<gene>
    <name evidence="3" type="primary">birA_1</name>
    <name evidence="3" type="ORF">OJF2_46620</name>
</gene>
<dbReference type="EMBL" id="CP042997">
    <property type="protein sequence ID" value="QEH36102.1"/>
    <property type="molecule type" value="Genomic_DNA"/>
</dbReference>
<keyword evidence="4" id="KW-1185">Reference proteome</keyword>
<name>A0A5B9W622_9BACT</name>
<evidence type="ECO:0000313" key="4">
    <source>
        <dbReference type="Proteomes" id="UP000324233"/>
    </source>
</evidence>
<dbReference type="Proteomes" id="UP000324233">
    <property type="component" value="Chromosome"/>
</dbReference>
<dbReference type="GO" id="GO:0004077">
    <property type="term" value="F:biotin--[biotin carboxyl-carrier protein] ligase activity"/>
    <property type="evidence" value="ECO:0007669"/>
    <property type="project" value="UniProtKB-EC"/>
</dbReference>
<feature type="domain" description="BPL/LPL catalytic" evidence="2">
    <location>
        <begin position="67"/>
        <end position="285"/>
    </location>
</feature>
<dbReference type="PANTHER" id="PTHR12835">
    <property type="entry name" value="BIOTIN PROTEIN LIGASE"/>
    <property type="match status" value="1"/>
</dbReference>
<evidence type="ECO:0000313" key="3">
    <source>
        <dbReference type="EMBL" id="QEH36102.1"/>
    </source>
</evidence>
<proteinExistence type="predicted"/>
<dbReference type="RefSeq" id="WP_246196110.1">
    <property type="nucleotide sequence ID" value="NZ_CP042997.1"/>
</dbReference>
<dbReference type="InterPro" id="IPR004408">
    <property type="entry name" value="Biotin_CoA_COase_ligase"/>
</dbReference>
<evidence type="ECO:0000256" key="1">
    <source>
        <dbReference type="ARBA" id="ARBA00022598"/>
    </source>
</evidence>
<dbReference type="KEGG" id="agv:OJF2_46620"/>
<dbReference type="NCBIfam" id="TIGR00121">
    <property type="entry name" value="birA_ligase"/>
    <property type="match status" value="1"/>
</dbReference>
<dbReference type="InterPro" id="IPR045864">
    <property type="entry name" value="aa-tRNA-synth_II/BPL/LPL"/>
</dbReference>
<protein>
    <submittedName>
        <fullName evidence="3">Bifunctional ligase/repressor BirA</fullName>
        <ecNumber evidence="3">6.3.4.15</ecNumber>
    </submittedName>
</protein>
<dbReference type="AlphaFoldDB" id="A0A5B9W622"/>
<dbReference type="GO" id="GO:0005737">
    <property type="term" value="C:cytoplasm"/>
    <property type="evidence" value="ECO:0007669"/>
    <property type="project" value="TreeGrafter"/>
</dbReference>
<accession>A0A5B9W622</accession>
<dbReference type="PROSITE" id="PS51733">
    <property type="entry name" value="BPL_LPL_CATALYTIC"/>
    <property type="match status" value="1"/>
</dbReference>
<dbReference type="SUPFAM" id="SSF55681">
    <property type="entry name" value="Class II aaRS and biotin synthetases"/>
    <property type="match status" value="1"/>
</dbReference>
<dbReference type="Pfam" id="PF03099">
    <property type="entry name" value="BPL_LplA_LipB"/>
    <property type="match status" value="1"/>
</dbReference>
<dbReference type="InterPro" id="IPR004143">
    <property type="entry name" value="BPL_LPL_catalytic"/>
</dbReference>
<dbReference type="Gene3D" id="3.30.930.10">
    <property type="entry name" value="Bira Bifunctional Protein, Domain 2"/>
    <property type="match status" value="1"/>
</dbReference>
<organism evidence="3 4">
    <name type="scientific">Aquisphaera giovannonii</name>
    <dbReference type="NCBI Taxonomy" id="406548"/>
    <lineage>
        <taxon>Bacteria</taxon>
        <taxon>Pseudomonadati</taxon>
        <taxon>Planctomycetota</taxon>
        <taxon>Planctomycetia</taxon>
        <taxon>Isosphaerales</taxon>
        <taxon>Isosphaeraceae</taxon>
        <taxon>Aquisphaera</taxon>
    </lineage>
</organism>
<dbReference type="PANTHER" id="PTHR12835:SF5">
    <property type="entry name" value="BIOTIN--PROTEIN LIGASE"/>
    <property type="match status" value="1"/>
</dbReference>
<evidence type="ECO:0000259" key="2">
    <source>
        <dbReference type="PROSITE" id="PS51733"/>
    </source>
</evidence>